<feature type="transmembrane region" description="Helical" evidence="5">
    <location>
        <begin position="6"/>
        <end position="26"/>
    </location>
</feature>
<dbReference type="AlphaFoldDB" id="A0A7U4LFC1"/>
<organism evidence="6 7">
    <name type="scientific">Sphingomonas hengshuiensis</name>
    <dbReference type="NCBI Taxonomy" id="1609977"/>
    <lineage>
        <taxon>Bacteria</taxon>
        <taxon>Pseudomonadati</taxon>
        <taxon>Pseudomonadota</taxon>
        <taxon>Alphaproteobacteria</taxon>
        <taxon>Sphingomonadales</taxon>
        <taxon>Sphingomonadaceae</taxon>
        <taxon>Sphingomonas</taxon>
    </lineage>
</organism>
<keyword evidence="2 5" id="KW-0812">Transmembrane</keyword>
<dbReference type="Proteomes" id="UP000032300">
    <property type="component" value="Chromosome"/>
</dbReference>
<name>A0A7U4LFC1_9SPHN</name>
<feature type="transmembrane region" description="Helical" evidence="5">
    <location>
        <begin position="73"/>
        <end position="99"/>
    </location>
</feature>
<dbReference type="GO" id="GO:0016020">
    <property type="term" value="C:membrane"/>
    <property type="evidence" value="ECO:0007669"/>
    <property type="project" value="UniProtKB-SubCell"/>
</dbReference>
<feature type="transmembrane region" description="Helical" evidence="5">
    <location>
        <begin position="119"/>
        <end position="141"/>
    </location>
</feature>
<reference evidence="6 7" key="1">
    <citation type="journal article" date="2015" name="Int. J. Syst. Evol. Microbiol.">
        <title>Sphingomonas hengshuiensis sp. nov., isolated from lake wetland.</title>
        <authorList>
            <person name="Wei S."/>
            <person name="Wang T."/>
            <person name="Liu H."/>
            <person name="Zhang C."/>
            <person name="Guo J."/>
            <person name="Wang Q."/>
            <person name="Liang K."/>
            <person name="Zhang Z."/>
        </authorList>
    </citation>
    <scope>NUCLEOTIDE SEQUENCE [LARGE SCALE GENOMIC DNA]</scope>
    <source>
        <strain evidence="6 7">WHSC-8</strain>
    </source>
</reference>
<keyword evidence="3 5" id="KW-1133">Transmembrane helix</keyword>
<accession>A0A7U4LFC1</accession>
<keyword evidence="4 5" id="KW-0472">Membrane</keyword>
<dbReference type="OrthoDB" id="5516290at2"/>
<sequence length="144" mass="15809">MHSAILAPVVALVAWSLVMLLWMMAIRLPALKKAGIDMSKARGGRPGILDTMLDERAQWPAHNYIHLMEQPTLFYAIALTLALLGAGNGINAWIAWAYVALRIAHSLCQATFNRVAVRFPLFVLSTFALMALTLHAGLTLLHHA</sequence>
<dbReference type="SUPFAM" id="SSF161084">
    <property type="entry name" value="MAPEG domain-like"/>
    <property type="match status" value="1"/>
</dbReference>
<dbReference type="EMBL" id="CP010836">
    <property type="protein sequence ID" value="AJP72369.1"/>
    <property type="molecule type" value="Genomic_DNA"/>
</dbReference>
<evidence type="ECO:0000313" key="7">
    <source>
        <dbReference type="Proteomes" id="UP000032300"/>
    </source>
</evidence>
<evidence type="ECO:0000256" key="2">
    <source>
        <dbReference type="ARBA" id="ARBA00022692"/>
    </source>
</evidence>
<evidence type="ECO:0000256" key="3">
    <source>
        <dbReference type="ARBA" id="ARBA00022989"/>
    </source>
</evidence>
<dbReference type="RefSeq" id="WP_044332450.1">
    <property type="nucleotide sequence ID" value="NZ_CP010836.1"/>
</dbReference>
<dbReference type="KEGG" id="sphi:TS85_12105"/>
<comment type="subcellular location">
    <subcellularLocation>
        <location evidence="1">Membrane</location>
    </subcellularLocation>
</comment>
<keyword evidence="7" id="KW-1185">Reference proteome</keyword>
<reference evidence="6 7" key="2">
    <citation type="submission" date="2015-02" db="EMBL/GenBank/DDBJ databases">
        <title>The complete genome of Sphingomonas hengshuiensis sp. WHSC-8 isolated from soil of Hengshui Lake.</title>
        <authorList>
            <person name="Wei S."/>
            <person name="Guo J."/>
            <person name="Su C."/>
            <person name="Wu R."/>
            <person name="Zhang Z."/>
            <person name="Liang K."/>
            <person name="Li H."/>
            <person name="Wang T."/>
            <person name="Liu H."/>
            <person name="Zhang C."/>
            <person name="Li Z."/>
            <person name="Wang Q."/>
            <person name="Meng J."/>
        </authorList>
    </citation>
    <scope>NUCLEOTIDE SEQUENCE [LARGE SCALE GENOMIC DNA]</scope>
    <source>
        <strain evidence="6 7">WHSC-8</strain>
    </source>
</reference>
<evidence type="ECO:0000256" key="1">
    <source>
        <dbReference type="ARBA" id="ARBA00004370"/>
    </source>
</evidence>
<dbReference type="InterPro" id="IPR023352">
    <property type="entry name" value="MAPEG-like_dom_sf"/>
</dbReference>
<evidence type="ECO:0000256" key="5">
    <source>
        <dbReference type="SAM" id="Phobius"/>
    </source>
</evidence>
<gene>
    <name evidence="6" type="ORF">TS85_12105</name>
</gene>
<evidence type="ECO:0000313" key="6">
    <source>
        <dbReference type="EMBL" id="AJP72369.1"/>
    </source>
</evidence>
<dbReference type="Gene3D" id="1.20.120.550">
    <property type="entry name" value="Membrane associated eicosanoid/glutathione metabolism-like domain"/>
    <property type="match status" value="1"/>
</dbReference>
<proteinExistence type="predicted"/>
<dbReference type="Pfam" id="PF01124">
    <property type="entry name" value="MAPEG"/>
    <property type="match status" value="1"/>
</dbReference>
<dbReference type="InterPro" id="IPR001129">
    <property type="entry name" value="Membr-assoc_MAPEG"/>
</dbReference>
<protein>
    <submittedName>
        <fullName evidence="6">Membrane protein</fullName>
    </submittedName>
</protein>
<evidence type="ECO:0000256" key="4">
    <source>
        <dbReference type="ARBA" id="ARBA00023136"/>
    </source>
</evidence>